<feature type="region of interest" description="Disordered" evidence="1">
    <location>
        <begin position="1"/>
        <end position="64"/>
    </location>
</feature>
<organism evidence="2 3">
    <name type="scientific">Lagenidium giganteum</name>
    <dbReference type="NCBI Taxonomy" id="4803"/>
    <lineage>
        <taxon>Eukaryota</taxon>
        <taxon>Sar</taxon>
        <taxon>Stramenopiles</taxon>
        <taxon>Oomycota</taxon>
        <taxon>Peronosporomycetes</taxon>
        <taxon>Pythiales</taxon>
        <taxon>Pythiaceae</taxon>
    </lineage>
</organism>
<evidence type="ECO:0000313" key="2">
    <source>
        <dbReference type="EMBL" id="DAZ97433.1"/>
    </source>
</evidence>
<name>A0AAV2YW14_9STRA</name>
<sequence length="64" mass="6997">MVKRLRIARGLPLTVEQPSSSSPANRTLRTAAADGRRMASTSFERLRAPRHGKPLIHRSATSSS</sequence>
<protein>
    <submittedName>
        <fullName evidence="2">Uncharacterized protein</fullName>
    </submittedName>
</protein>
<dbReference type="Proteomes" id="UP001146120">
    <property type="component" value="Unassembled WGS sequence"/>
</dbReference>
<reference evidence="2" key="2">
    <citation type="journal article" date="2023" name="Microbiol Resour">
        <title>Decontamination and Annotation of the Draft Genome Sequence of the Oomycete Lagenidium giganteum ARSEF 373.</title>
        <authorList>
            <person name="Morgan W.R."/>
            <person name="Tartar A."/>
        </authorList>
    </citation>
    <scope>NUCLEOTIDE SEQUENCE</scope>
    <source>
        <strain evidence="2">ARSEF 373</strain>
    </source>
</reference>
<accession>A0AAV2YW14</accession>
<dbReference type="AlphaFoldDB" id="A0AAV2YW14"/>
<evidence type="ECO:0000256" key="1">
    <source>
        <dbReference type="SAM" id="MobiDB-lite"/>
    </source>
</evidence>
<evidence type="ECO:0000313" key="3">
    <source>
        <dbReference type="Proteomes" id="UP001146120"/>
    </source>
</evidence>
<keyword evidence="3" id="KW-1185">Reference proteome</keyword>
<reference evidence="2" key="1">
    <citation type="submission" date="2022-11" db="EMBL/GenBank/DDBJ databases">
        <authorList>
            <person name="Morgan W.R."/>
            <person name="Tartar A."/>
        </authorList>
    </citation>
    <scope>NUCLEOTIDE SEQUENCE</scope>
    <source>
        <strain evidence="2">ARSEF 373</strain>
    </source>
</reference>
<gene>
    <name evidence="2" type="ORF">N0F65_009884</name>
</gene>
<dbReference type="EMBL" id="DAKRPA010000135">
    <property type="protein sequence ID" value="DAZ97433.1"/>
    <property type="molecule type" value="Genomic_DNA"/>
</dbReference>
<comment type="caution">
    <text evidence="2">The sequence shown here is derived from an EMBL/GenBank/DDBJ whole genome shotgun (WGS) entry which is preliminary data.</text>
</comment>
<feature type="compositionally biased region" description="Polar residues" evidence="1">
    <location>
        <begin position="16"/>
        <end position="28"/>
    </location>
</feature>
<proteinExistence type="predicted"/>